<dbReference type="InterPro" id="IPR006584">
    <property type="entry name" value="Cellulose-bd_IV"/>
</dbReference>
<dbReference type="Gene3D" id="2.60.120.260">
    <property type="entry name" value="Galactose-binding domain-like"/>
    <property type="match status" value="2"/>
</dbReference>
<dbReference type="Gene3D" id="2.60.40.1080">
    <property type="match status" value="1"/>
</dbReference>
<dbReference type="SMART" id="SM00606">
    <property type="entry name" value="CBD_IV"/>
    <property type="match status" value="2"/>
</dbReference>
<dbReference type="EMBL" id="WJXZ01000007">
    <property type="protein sequence ID" value="MRS62200.1"/>
    <property type="molecule type" value="Genomic_DNA"/>
</dbReference>
<proteinExistence type="predicted"/>
<sequence>MKQKLLLCTLLIASFIVFIGVAEPLEKGSFLDSYSSLLAARKTQFYGISLNALTNFRALPGKIEAESYDAMSGVNTENTSDTGGGLNVGWIEMNDWMDYNVNVPTAGIYTLKFRLATGQPDGKLELRSSTGVVLGTLNVPQSGGWQGWTTVNMIATLPAGDQILRVFAKQGAWNFNWFEVAAARAVPAKIEAESYDLASDVKPETTSDTGGGEDVGWIDDNDWMDYNVRVPFNGSYKFNFRVARSYGGDGKIQIKTASGTVLSTVTVSPTGGWQTWATVSGTCNLTAGDQIIRINALLGGWNFNWFEVISLTPPPTQSTITFAALPDKTVGDAPFNLVATSNNTQTPITFASSNPSIVSVSNSTGSWKATVVAAGTANITASQAGNSNYTAAANVVRTQVIQAAPITPPPSTTGTLGTKITIDPKRWYQLNNITYGMDGLFDGVTNVVVNTGYGKILENFDAYYPLLPGEQFNLKGVKFYDGEGTMTDKPMTLSVITDQWQRIPVATFTGQEYNNWVGPDPNRQATGDAKFLLNTPITNARYLVINAWWGYPTEIELYGSYTPPTNPVTPAPLKSIKLKDVMHINAFEWDVEDAQSSLVDESKLTALKTFTGIRHYMDWEKLESTEGGYTFNPTHSGSWNYDLLYERLKAEGVEVLACLKTIPPWLQATYPDGERDSENVPVRFGKDFSSPLSYIEQAKVAFQYIGRYGYNPNVDPSLMKVNSAQRWNGDGINTVKIGLGYIKYIECDNERDKWWKGRKGYQTAYEYAANLSAFYDGHKNTMGPGVGVKNADPNVKVVMAGLAGATTGADYVRAMVEWCRQYRGYKADGSVNLCWDVINYHLYSDNANSLQSGTSTRGAAPEVAITADVAKGYVQMAYQYVKDMPVWMSEAGYDVNQGSPLKAIAIGNKSVLQTQADWILRTSLLYARSGVEKVFLYQVYDDYAPSPGQFASMGLINTDKTRKPAGDFIYQTKKAFGEFVYKQTLSNNPIVDRYELNGKSAYMLVVPDEIGRTASYTLDLGTATQAKVYTPKAGSNAMDMQLVSTTQGKLTMTVTETPVFVTSADVVVDNGGSARVGVDKNLGSAESTQLHNAIKVYPNPTVDYISIDLQNENENKLEVKLFSATLGTLHKEINIDKNEAAFTGKIDVSSLPTGVYILEIKQGNDRAFRKIIKMK</sequence>
<dbReference type="SUPFAM" id="SSF49373">
    <property type="entry name" value="Invasin/intimin cell-adhesion fragments"/>
    <property type="match status" value="1"/>
</dbReference>
<feature type="domain" description="CBM6" evidence="2">
    <location>
        <begin position="61"/>
        <end position="181"/>
    </location>
</feature>
<dbReference type="Proteomes" id="UP000441754">
    <property type="component" value="Unassembled WGS sequence"/>
</dbReference>
<accession>A0A7K0EK10</accession>
<protein>
    <submittedName>
        <fullName evidence="3">Carbohydrate-binding protein</fullName>
    </submittedName>
</protein>
<dbReference type="Pfam" id="PF18962">
    <property type="entry name" value="Por_Secre_tail"/>
    <property type="match status" value="1"/>
</dbReference>
<dbReference type="SUPFAM" id="SSF51445">
    <property type="entry name" value="(Trans)glycosidases"/>
    <property type="match status" value="1"/>
</dbReference>
<name>A0A7K0EK10_9BACT</name>
<feature type="domain" description="CBM6" evidence="2">
    <location>
        <begin position="188"/>
        <end position="309"/>
    </location>
</feature>
<comment type="caution">
    <text evidence="3">The sequence shown here is derived from an EMBL/GenBank/DDBJ whole genome shotgun (WGS) entry which is preliminary data.</text>
</comment>
<keyword evidence="4" id="KW-1185">Reference proteome</keyword>
<dbReference type="CDD" id="cd04080">
    <property type="entry name" value="CBM6_cellulase-like"/>
    <property type="match status" value="2"/>
</dbReference>
<dbReference type="Pfam" id="PF03422">
    <property type="entry name" value="CBM_6"/>
    <property type="match status" value="2"/>
</dbReference>
<dbReference type="Gene3D" id="3.20.20.80">
    <property type="entry name" value="Glycosidases"/>
    <property type="match status" value="1"/>
</dbReference>
<dbReference type="GO" id="GO:0030246">
    <property type="term" value="F:carbohydrate binding"/>
    <property type="evidence" value="ECO:0007669"/>
    <property type="project" value="InterPro"/>
</dbReference>
<reference evidence="3 4" key="1">
    <citation type="journal article" date="2018" name="Antonie Van Leeuwenhoek">
        <title>Larkinella terrae sp. nov., isolated from soil on Jeju Island, South Korea.</title>
        <authorList>
            <person name="Ten L.N."/>
            <person name="Jeon J."/>
            <person name="Park S.J."/>
            <person name="Park S."/>
            <person name="Lee S.Y."/>
            <person name="Kim M.K."/>
            <person name="Jung H.Y."/>
        </authorList>
    </citation>
    <scope>NUCLEOTIDE SEQUENCE [LARGE SCALE GENOMIC DNA]</scope>
    <source>
        <strain evidence="3 4">KCTC 52001</strain>
    </source>
</reference>
<dbReference type="InterPro" id="IPR017853">
    <property type="entry name" value="GH"/>
</dbReference>
<organism evidence="3 4">
    <name type="scientific">Larkinella terrae</name>
    <dbReference type="NCBI Taxonomy" id="2025311"/>
    <lineage>
        <taxon>Bacteria</taxon>
        <taxon>Pseudomonadati</taxon>
        <taxon>Bacteroidota</taxon>
        <taxon>Cytophagia</taxon>
        <taxon>Cytophagales</taxon>
        <taxon>Spirosomataceae</taxon>
        <taxon>Larkinella</taxon>
    </lineage>
</organism>
<evidence type="ECO:0000313" key="3">
    <source>
        <dbReference type="EMBL" id="MRS62200.1"/>
    </source>
</evidence>
<dbReference type="AlphaFoldDB" id="A0A7K0EK10"/>
<dbReference type="SUPFAM" id="SSF49785">
    <property type="entry name" value="Galactose-binding domain-like"/>
    <property type="match status" value="2"/>
</dbReference>
<dbReference type="NCBIfam" id="TIGR04183">
    <property type="entry name" value="Por_Secre_tail"/>
    <property type="match status" value="1"/>
</dbReference>
<keyword evidence="1" id="KW-0732">Signal</keyword>
<dbReference type="PROSITE" id="PS51175">
    <property type="entry name" value="CBM6"/>
    <property type="match status" value="2"/>
</dbReference>
<evidence type="ECO:0000256" key="1">
    <source>
        <dbReference type="ARBA" id="ARBA00022729"/>
    </source>
</evidence>
<dbReference type="RefSeq" id="WP_154175590.1">
    <property type="nucleotide sequence ID" value="NZ_WJXZ01000007.1"/>
</dbReference>
<dbReference type="OrthoDB" id="177731at2"/>
<dbReference type="InterPro" id="IPR008979">
    <property type="entry name" value="Galactose-bd-like_sf"/>
</dbReference>
<dbReference type="InterPro" id="IPR026444">
    <property type="entry name" value="Secre_tail"/>
</dbReference>
<dbReference type="InterPro" id="IPR008964">
    <property type="entry name" value="Invasin/intimin_cell_adhesion"/>
</dbReference>
<gene>
    <name evidence="3" type="ORF">GJJ30_12950</name>
</gene>
<evidence type="ECO:0000259" key="2">
    <source>
        <dbReference type="PROSITE" id="PS51175"/>
    </source>
</evidence>
<dbReference type="InterPro" id="IPR005084">
    <property type="entry name" value="CBM6"/>
</dbReference>
<evidence type="ECO:0000313" key="4">
    <source>
        <dbReference type="Proteomes" id="UP000441754"/>
    </source>
</evidence>